<name>A0AAD5U5V6_9FUNG</name>
<evidence type="ECO:0000256" key="1">
    <source>
        <dbReference type="SAM" id="MobiDB-lite"/>
    </source>
</evidence>
<feature type="compositionally biased region" description="Basic and acidic residues" evidence="1">
    <location>
        <begin position="136"/>
        <end position="149"/>
    </location>
</feature>
<dbReference type="InterPro" id="IPR019194">
    <property type="entry name" value="Tscrpt_elong_fac_Eaf_N"/>
</dbReference>
<organism evidence="3 4">
    <name type="scientific">Clydaea vesicula</name>
    <dbReference type="NCBI Taxonomy" id="447962"/>
    <lineage>
        <taxon>Eukaryota</taxon>
        <taxon>Fungi</taxon>
        <taxon>Fungi incertae sedis</taxon>
        <taxon>Chytridiomycota</taxon>
        <taxon>Chytridiomycota incertae sedis</taxon>
        <taxon>Chytridiomycetes</taxon>
        <taxon>Lobulomycetales</taxon>
        <taxon>Lobulomycetaceae</taxon>
        <taxon>Clydaea</taxon>
    </lineage>
</organism>
<comment type="caution">
    <text evidence="3">The sequence shown here is derived from an EMBL/GenBank/DDBJ whole genome shotgun (WGS) entry which is preliminary data.</text>
</comment>
<evidence type="ECO:0000313" key="4">
    <source>
        <dbReference type="Proteomes" id="UP001211065"/>
    </source>
</evidence>
<dbReference type="Proteomes" id="UP001211065">
    <property type="component" value="Unassembled WGS sequence"/>
</dbReference>
<feature type="compositionally biased region" description="Acidic residues" evidence="1">
    <location>
        <begin position="209"/>
        <end position="231"/>
    </location>
</feature>
<accession>A0AAD5U5V6</accession>
<evidence type="ECO:0000259" key="2">
    <source>
        <dbReference type="Pfam" id="PF09816"/>
    </source>
</evidence>
<feature type="compositionally biased region" description="Polar residues" evidence="1">
    <location>
        <begin position="177"/>
        <end position="190"/>
    </location>
</feature>
<sequence>MELKASQNYELKIGSSFEKNSETEESLSYHTFNYKVRPDSFLSNLKDGDLNSPKNNDYYNLRLNDPDGNFLESLRNQVECVLIFDQKTETFTLERVSSVFKLQQQNKQTKRLKSFSIPAKETKEVVEEGSYEENIEEKFTPEEENKPTPEEMVEDDEELDLDKLLDGILTESENENDATTVLSEEPSTQKLVEDEEATVAENAEKETEVEVDADGDDMGFLDDDLDFEIPVEDSNQNEKNSEKEEVADNMQETRRKDSFNDSMEEDFEVSSAVRSPAPNDNKIEDKPLSPPKKKKPITLGALLGDKSESESDSGSESD</sequence>
<dbReference type="AlphaFoldDB" id="A0AAD5U5V6"/>
<dbReference type="EMBL" id="JADGJW010000059">
    <property type="protein sequence ID" value="KAJ3225506.1"/>
    <property type="molecule type" value="Genomic_DNA"/>
</dbReference>
<keyword evidence="4" id="KW-1185">Reference proteome</keyword>
<gene>
    <name evidence="3" type="ORF">HK099_006644</name>
</gene>
<reference evidence="3" key="1">
    <citation type="submission" date="2020-05" db="EMBL/GenBank/DDBJ databases">
        <title>Phylogenomic resolution of chytrid fungi.</title>
        <authorList>
            <person name="Stajich J.E."/>
            <person name="Amses K."/>
            <person name="Simmons R."/>
            <person name="Seto K."/>
            <person name="Myers J."/>
            <person name="Bonds A."/>
            <person name="Quandt C.A."/>
            <person name="Barry K."/>
            <person name="Liu P."/>
            <person name="Grigoriev I."/>
            <person name="Longcore J.E."/>
            <person name="James T.Y."/>
        </authorList>
    </citation>
    <scope>NUCLEOTIDE SEQUENCE</scope>
    <source>
        <strain evidence="3">JEL0476</strain>
    </source>
</reference>
<proteinExistence type="predicted"/>
<feature type="region of interest" description="Disordered" evidence="1">
    <location>
        <begin position="171"/>
        <end position="318"/>
    </location>
</feature>
<feature type="domain" description="Transcription elongation factor Eaf N-terminal" evidence="2">
    <location>
        <begin position="9"/>
        <end position="105"/>
    </location>
</feature>
<feature type="compositionally biased region" description="Basic and acidic residues" evidence="1">
    <location>
        <begin position="239"/>
        <end position="259"/>
    </location>
</feature>
<feature type="region of interest" description="Disordered" evidence="1">
    <location>
        <begin position="126"/>
        <end position="158"/>
    </location>
</feature>
<dbReference type="Pfam" id="PF09816">
    <property type="entry name" value="EAF"/>
    <property type="match status" value="1"/>
</dbReference>
<protein>
    <recommendedName>
        <fullName evidence="2">Transcription elongation factor Eaf N-terminal domain-containing protein</fullName>
    </recommendedName>
</protein>
<evidence type="ECO:0000313" key="3">
    <source>
        <dbReference type="EMBL" id="KAJ3225506.1"/>
    </source>
</evidence>